<dbReference type="Pfam" id="PF00356">
    <property type="entry name" value="LacI"/>
    <property type="match status" value="1"/>
</dbReference>
<dbReference type="SMART" id="SM00354">
    <property type="entry name" value="HTH_LACI"/>
    <property type="match status" value="1"/>
</dbReference>
<name>A0A127PLF8_9BURK</name>
<dbReference type="CDD" id="cd01392">
    <property type="entry name" value="HTH_LacI"/>
    <property type="match status" value="1"/>
</dbReference>
<dbReference type="GO" id="GO:0000976">
    <property type="term" value="F:transcription cis-regulatory region binding"/>
    <property type="evidence" value="ECO:0007669"/>
    <property type="project" value="TreeGrafter"/>
</dbReference>
<keyword evidence="6" id="KW-1185">Reference proteome</keyword>
<dbReference type="InterPro" id="IPR028082">
    <property type="entry name" value="Peripla_BP_I"/>
</dbReference>
<dbReference type="SUPFAM" id="SSF53822">
    <property type="entry name" value="Periplasmic binding protein-like I"/>
    <property type="match status" value="1"/>
</dbReference>
<feature type="domain" description="HTH lacI-type" evidence="4">
    <location>
        <begin position="30"/>
        <end position="84"/>
    </location>
</feature>
<dbReference type="SUPFAM" id="SSF47413">
    <property type="entry name" value="lambda repressor-like DNA-binding domains"/>
    <property type="match status" value="1"/>
</dbReference>
<dbReference type="PANTHER" id="PTHR30146">
    <property type="entry name" value="LACI-RELATED TRANSCRIPTIONAL REPRESSOR"/>
    <property type="match status" value="1"/>
</dbReference>
<sequence>MEKETKETLLDAVVADVTARRKGGRKTGGFTLRDVAKLAGVAPITASRALNTPDAVSAKVLQKVQAAVQQTGYVPNLLAGALASQKSRLVAAVVPTLSGPMFLETVESLTDTLAAAGYQVMLGQSGYENSREDALLDAIIGRRPDGIVLTGINRSAQARRRLLASGIPVVETWDLTPTPVDMLVGFSHEKIGIAVAQYLHAAGRRRVAAIGASDDRSRRRVSAFSKEAVRLGMAPAQANDIPSCEVAAPTTLGHGRSALQGLLARAPDIDAVFCSSDMLALGVMIEAQASGISIPKQLAVIGLGDLAFSRDLHPPLTTVRIDGTIIGSTAARFIIARSEGKSIAEPVCDIGFTIIERASV</sequence>
<evidence type="ECO:0000313" key="5">
    <source>
        <dbReference type="EMBL" id="AMP08518.1"/>
    </source>
</evidence>
<dbReference type="RefSeq" id="WP_061532280.1">
    <property type="nucleotide sequence ID" value="NZ_CP013233.1"/>
</dbReference>
<dbReference type="Gene3D" id="1.10.260.40">
    <property type="entry name" value="lambda repressor-like DNA-binding domains"/>
    <property type="match status" value="1"/>
</dbReference>
<dbReference type="Pfam" id="PF13377">
    <property type="entry name" value="Peripla_BP_3"/>
    <property type="match status" value="1"/>
</dbReference>
<evidence type="ECO:0000259" key="4">
    <source>
        <dbReference type="PROSITE" id="PS50932"/>
    </source>
</evidence>
<dbReference type="EMBL" id="CP013235">
    <property type="protein sequence ID" value="AMP08518.1"/>
    <property type="molecule type" value="Genomic_DNA"/>
</dbReference>
<keyword evidence="3" id="KW-0804">Transcription</keyword>
<dbReference type="InterPro" id="IPR000843">
    <property type="entry name" value="HTH_LacI"/>
</dbReference>
<organism evidence="5 6">
    <name type="scientific">Collimonas arenae</name>
    <dbReference type="NCBI Taxonomy" id="279058"/>
    <lineage>
        <taxon>Bacteria</taxon>
        <taxon>Pseudomonadati</taxon>
        <taxon>Pseudomonadota</taxon>
        <taxon>Betaproteobacteria</taxon>
        <taxon>Burkholderiales</taxon>
        <taxon>Oxalobacteraceae</taxon>
        <taxon>Collimonas</taxon>
    </lineage>
</organism>
<dbReference type="AlphaFoldDB" id="A0A127PLF8"/>
<keyword evidence="2" id="KW-0238">DNA-binding</keyword>
<dbReference type="PANTHER" id="PTHR30146:SF33">
    <property type="entry name" value="TRANSCRIPTIONAL REGULATOR"/>
    <property type="match status" value="1"/>
</dbReference>
<dbReference type="InterPro" id="IPR010982">
    <property type="entry name" value="Lambda_DNA-bd_dom_sf"/>
</dbReference>
<dbReference type="PROSITE" id="PS50932">
    <property type="entry name" value="HTH_LACI_2"/>
    <property type="match status" value="1"/>
</dbReference>
<accession>A0A127PLF8</accession>
<reference evidence="5 6" key="1">
    <citation type="submission" date="2015-11" db="EMBL/GenBank/DDBJ databases">
        <title>Exploring the genomic traits of fungus-feeding bacterial genus Collimonas.</title>
        <authorList>
            <person name="Song C."/>
            <person name="Schmidt R."/>
            <person name="de Jager V."/>
            <person name="Krzyzanowska D."/>
            <person name="Jongedijk E."/>
            <person name="Cankar K."/>
            <person name="Beekwilder J."/>
            <person name="van Veen A."/>
            <person name="de Boer W."/>
            <person name="van Veen J.A."/>
            <person name="Garbeva P."/>
        </authorList>
    </citation>
    <scope>NUCLEOTIDE SEQUENCE [LARGE SCALE GENOMIC DNA]</scope>
    <source>
        <strain evidence="5 6">Ter282</strain>
    </source>
</reference>
<proteinExistence type="predicted"/>
<evidence type="ECO:0000256" key="1">
    <source>
        <dbReference type="ARBA" id="ARBA00023015"/>
    </source>
</evidence>
<gene>
    <name evidence="5" type="ORF">CAter282_0715</name>
</gene>
<protein>
    <submittedName>
        <fullName evidence="5">Periplasmic binding s and sugar binding domain of LacI family protein</fullName>
    </submittedName>
</protein>
<dbReference type="CDD" id="cd01575">
    <property type="entry name" value="PBP1_GntR"/>
    <property type="match status" value="1"/>
</dbReference>
<evidence type="ECO:0000256" key="2">
    <source>
        <dbReference type="ARBA" id="ARBA00023125"/>
    </source>
</evidence>
<evidence type="ECO:0000256" key="3">
    <source>
        <dbReference type="ARBA" id="ARBA00023163"/>
    </source>
</evidence>
<keyword evidence="1" id="KW-0805">Transcription regulation</keyword>
<dbReference type="InterPro" id="IPR046335">
    <property type="entry name" value="LacI/GalR-like_sensor"/>
</dbReference>
<dbReference type="GO" id="GO:0003700">
    <property type="term" value="F:DNA-binding transcription factor activity"/>
    <property type="evidence" value="ECO:0007669"/>
    <property type="project" value="TreeGrafter"/>
</dbReference>
<dbReference type="Proteomes" id="UP000071778">
    <property type="component" value="Chromosome"/>
</dbReference>
<dbReference type="PATRIC" id="fig|279058.17.peg.773"/>
<evidence type="ECO:0000313" key="6">
    <source>
        <dbReference type="Proteomes" id="UP000071778"/>
    </source>
</evidence>
<dbReference type="Gene3D" id="3.40.50.2300">
    <property type="match status" value="2"/>
</dbReference>
<dbReference type="OrthoDB" id="8770688at2"/>